<feature type="region of interest" description="Disordered" evidence="1">
    <location>
        <begin position="107"/>
        <end position="127"/>
    </location>
</feature>
<reference evidence="2" key="1">
    <citation type="submission" date="2020-02" db="EMBL/GenBank/DDBJ databases">
        <authorList>
            <person name="Meier V. D."/>
        </authorList>
    </citation>
    <scope>NUCLEOTIDE SEQUENCE</scope>
    <source>
        <strain evidence="2">AVDCRST_MAG42</strain>
    </source>
</reference>
<protein>
    <submittedName>
        <fullName evidence="2">Uncharacterized protein</fullName>
    </submittedName>
</protein>
<name>A0A6J4J4N5_9BACT</name>
<dbReference type="AlphaFoldDB" id="A0A6J4J4N5"/>
<feature type="compositionally biased region" description="Basic and acidic residues" evidence="1">
    <location>
        <begin position="107"/>
        <end position="124"/>
    </location>
</feature>
<dbReference type="EMBL" id="CADCTA010000112">
    <property type="protein sequence ID" value="CAA9267720.1"/>
    <property type="molecule type" value="Genomic_DNA"/>
</dbReference>
<evidence type="ECO:0000313" key="2">
    <source>
        <dbReference type="EMBL" id="CAA9267720.1"/>
    </source>
</evidence>
<feature type="non-terminal residue" evidence="2">
    <location>
        <position position="1"/>
    </location>
</feature>
<evidence type="ECO:0000256" key="1">
    <source>
        <dbReference type="SAM" id="MobiDB-lite"/>
    </source>
</evidence>
<accession>A0A6J4J4N5</accession>
<gene>
    <name evidence="2" type="ORF">AVDCRST_MAG42-3079</name>
</gene>
<proteinExistence type="predicted"/>
<organism evidence="2">
    <name type="scientific">uncultured Chthoniobacterales bacterium</name>
    <dbReference type="NCBI Taxonomy" id="1836801"/>
    <lineage>
        <taxon>Bacteria</taxon>
        <taxon>Pseudomonadati</taxon>
        <taxon>Verrucomicrobiota</taxon>
        <taxon>Spartobacteria</taxon>
        <taxon>Chthoniobacterales</taxon>
        <taxon>environmental samples</taxon>
    </lineage>
</organism>
<sequence length="158" mass="16660">LDRRVGAISARHCAVGTRRARGDFRALILAYDAATDESPPAVVGESLRAHDPREQGAVAEVLLDGAHGILTGEIGGAHVAAAILHWGRLLHVDFEDGAALVELRGADEVNGGEHEPRDDARDQDPNSLERCVPEASEVEAAAAFSTIGEAVRLRQSGC</sequence>